<dbReference type="PANTHER" id="PTHR38567:SF1">
    <property type="entry name" value="DUF4291 DOMAIN-CONTAINING PROTEIN"/>
    <property type="match status" value="1"/>
</dbReference>
<evidence type="ECO:0000313" key="2">
    <source>
        <dbReference type="Proteomes" id="UP001165289"/>
    </source>
</evidence>
<dbReference type="Pfam" id="PF14124">
    <property type="entry name" value="DUF4291"/>
    <property type="match status" value="1"/>
</dbReference>
<gene>
    <name evidence="1" type="ORF">LOD99_7286</name>
</gene>
<sequence length="233" mass="27115">MASAYDDEEILDSATMLKIPPNIYHFMKYWSVAPYLEMKTSWPKEGKHILAQFDDENIFVYQAFNPQIAEFAVKNQKFGGPDYLFSRMSWIKTNFLWMMYRSNWASKKNQERILAIQITRASFETILSNALIPRKQKEQGLSKEDLKVRLQWDPDHAPSGGGVPRRAIQLGLKGKILEQFGTEWVTRIIDITPFVTEMHAYTKCHQQLFVAREEVYPLTDPVITELICLESDD</sequence>
<proteinExistence type="predicted"/>
<dbReference type="Proteomes" id="UP001165289">
    <property type="component" value="Unassembled WGS sequence"/>
</dbReference>
<keyword evidence="2" id="KW-1185">Reference proteome</keyword>
<evidence type="ECO:0008006" key="3">
    <source>
        <dbReference type="Google" id="ProtNLM"/>
    </source>
</evidence>
<dbReference type="InterPro" id="IPR025633">
    <property type="entry name" value="DUF4291"/>
</dbReference>
<dbReference type="PANTHER" id="PTHR38567">
    <property type="entry name" value="DUF4291 DOMAIN-CONTAINING PROTEIN"/>
    <property type="match status" value="1"/>
</dbReference>
<evidence type="ECO:0000313" key="1">
    <source>
        <dbReference type="EMBL" id="KAI6652270.1"/>
    </source>
</evidence>
<dbReference type="EMBL" id="JAKMXF010000299">
    <property type="protein sequence ID" value="KAI6652270.1"/>
    <property type="molecule type" value="Genomic_DNA"/>
</dbReference>
<dbReference type="AlphaFoldDB" id="A0AAV7JUX4"/>
<comment type="caution">
    <text evidence="1">The sequence shown here is derived from an EMBL/GenBank/DDBJ whole genome shotgun (WGS) entry which is preliminary data.</text>
</comment>
<organism evidence="1 2">
    <name type="scientific">Oopsacas minuta</name>
    <dbReference type="NCBI Taxonomy" id="111878"/>
    <lineage>
        <taxon>Eukaryota</taxon>
        <taxon>Metazoa</taxon>
        <taxon>Porifera</taxon>
        <taxon>Hexactinellida</taxon>
        <taxon>Hexasterophora</taxon>
        <taxon>Lyssacinosida</taxon>
        <taxon>Leucopsacidae</taxon>
        <taxon>Oopsacas</taxon>
    </lineage>
</organism>
<name>A0AAV7JUX4_9METZ</name>
<protein>
    <recommendedName>
        <fullName evidence="3">DUF4291 domain-containing protein</fullName>
    </recommendedName>
</protein>
<reference evidence="1 2" key="1">
    <citation type="journal article" date="2023" name="BMC Biol.">
        <title>The compact genome of the sponge Oopsacas minuta (Hexactinellida) is lacking key metazoan core genes.</title>
        <authorList>
            <person name="Santini S."/>
            <person name="Schenkelaars Q."/>
            <person name="Jourda C."/>
            <person name="Duchesne M."/>
            <person name="Belahbib H."/>
            <person name="Rocher C."/>
            <person name="Selva M."/>
            <person name="Riesgo A."/>
            <person name="Vervoort M."/>
            <person name="Leys S.P."/>
            <person name="Kodjabachian L."/>
            <person name="Le Bivic A."/>
            <person name="Borchiellini C."/>
            <person name="Claverie J.M."/>
            <person name="Renard E."/>
        </authorList>
    </citation>
    <scope>NUCLEOTIDE SEQUENCE [LARGE SCALE GENOMIC DNA]</scope>
    <source>
        <strain evidence="1">SPO-2</strain>
    </source>
</reference>
<accession>A0AAV7JUX4</accession>